<sequence>MGSRKDNTKEFPSRQSLPRRSKEKTQSGSGIYEEKERTVFCRDCGEYAVLRNIDGRLLKGKNLIFSTKEIQELPIDTKVECAVCCSTFKGKYFFVLHCKHRFHKRCIMQWFETDVRCPLCRK</sequence>
<evidence type="ECO:0000313" key="8">
    <source>
        <dbReference type="Proteomes" id="UP000886998"/>
    </source>
</evidence>
<dbReference type="Proteomes" id="UP000886998">
    <property type="component" value="Unassembled WGS sequence"/>
</dbReference>
<dbReference type="SUPFAM" id="SSF57850">
    <property type="entry name" value="RING/U-box"/>
    <property type="match status" value="1"/>
</dbReference>
<accession>A0A8X7C6F3</accession>
<protein>
    <submittedName>
        <fullName evidence="7">E3 ubiquitin-protein ligase ATL6</fullName>
    </submittedName>
</protein>
<dbReference type="AlphaFoldDB" id="A0A8X7C6F3"/>
<evidence type="ECO:0000313" key="7">
    <source>
        <dbReference type="EMBL" id="GFY55217.1"/>
    </source>
</evidence>
<evidence type="ECO:0000256" key="4">
    <source>
        <dbReference type="PROSITE-ProRule" id="PRU00175"/>
    </source>
</evidence>
<feature type="compositionally biased region" description="Basic and acidic residues" evidence="5">
    <location>
        <begin position="1"/>
        <end position="12"/>
    </location>
</feature>
<keyword evidence="8" id="KW-1185">Reference proteome</keyword>
<evidence type="ECO:0000256" key="5">
    <source>
        <dbReference type="SAM" id="MobiDB-lite"/>
    </source>
</evidence>
<evidence type="ECO:0000256" key="2">
    <source>
        <dbReference type="ARBA" id="ARBA00022771"/>
    </source>
</evidence>
<dbReference type="SMART" id="SM00184">
    <property type="entry name" value="RING"/>
    <property type="match status" value="1"/>
</dbReference>
<dbReference type="Pfam" id="PF13639">
    <property type="entry name" value="zf-RING_2"/>
    <property type="match status" value="1"/>
</dbReference>
<dbReference type="OrthoDB" id="8062037at2759"/>
<dbReference type="InterPro" id="IPR053238">
    <property type="entry name" value="RING-H2_zinc_finger"/>
</dbReference>
<dbReference type="EMBL" id="BMAV01010266">
    <property type="protein sequence ID" value="GFY55217.1"/>
    <property type="molecule type" value="Genomic_DNA"/>
</dbReference>
<keyword evidence="3" id="KW-0862">Zinc</keyword>
<dbReference type="Gene3D" id="3.30.40.10">
    <property type="entry name" value="Zinc/RING finger domain, C3HC4 (zinc finger)"/>
    <property type="match status" value="1"/>
</dbReference>
<dbReference type="InterPro" id="IPR001841">
    <property type="entry name" value="Znf_RING"/>
</dbReference>
<gene>
    <name evidence="7" type="primary">NCL1_28306</name>
    <name evidence="7" type="ORF">TNIN_207221</name>
</gene>
<keyword evidence="1" id="KW-0479">Metal-binding</keyword>
<proteinExistence type="predicted"/>
<feature type="region of interest" description="Disordered" evidence="5">
    <location>
        <begin position="1"/>
        <end position="30"/>
    </location>
</feature>
<evidence type="ECO:0000256" key="1">
    <source>
        <dbReference type="ARBA" id="ARBA00022723"/>
    </source>
</evidence>
<dbReference type="PANTHER" id="PTHR14155:SF627">
    <property type="entry name" value="OS06G0192800 PROTEIN"/>
    <property type="match status" value="1"/>
</dbReference>
<dbReference type="PROSITE" id="PS50089">
    <property type="entry name" value="ZF_RING_2"/>
    <property type="match status" value="1"/>
</dbReference>
<comment type="caution">
    <text evidence="7">The sequence shown here is derived from an EMBL/GenBank/DDBJ whole genome shotgun (WGS) entry which is preliminary data.</text>
</comment>
<name>A0A8X7C6F3_9ARAC</name>
<reference evidence="7" key="1">
    <citation type="submission" date="2020-08" db="EMBL/GenBank/DDBJ databases">
        <title>Multicomponent nature underlies the extraordinary mechanical properties of spider dragline silk.</title>
        <authorList>
            <person name="Kono N."/>
            <person name="Nakamura H."/>
            <person name="Mori M."/>
            <person name="Yoshida Y."/>
            <person name="Ohtoshi R."/>
            <person name="Malay A.D."/>
            <person name="Moran D.A.P."/>
            <person name="Tomita M."/>
            <person name="Numata K."/>
            <person name="Arakawa K."/>
        </authorList>
    </citation>
    <scope>NUCLEOTIDE SEQUENCE</scope>
</reference>
<dbReference type="GO" id="GO:0008270">
    <property type="term" value="F:zinc ion binding"/>
    <property type="evidence" value="ECO:0007669"/>
    <property type="project" value="UniProtKB-KW"/>
</dbReference>
<feature type="domain" description="RING-type" evidence="6">
    <location>
        <begin position="81"/>
        <end position="121"/>
    </location>
</feature>
<evidence type="ECO:0000256" key="3">
    <source>
        <dbReference type="ARBA" id="ARBA00022833"/>
    </source>
</evidence>
<dbReference type="InterPro" id="IPR013083">
    <property type="entry name" value="Znf_RING/FYVE/PHD"/>
</dbReference>
<dbReference type="PANTHER" id="PTHR14155">
    <property type="entry name" value="RING FINGER DOMAIN-CONTAINING"/>
    <property type="match status" value="1"/>
</dbReference>
<evidence type="ECO:0000259" key="6">
    <source>
        <dbReference type="PROSITE" id="PS50089"/>
    </source>
</evidence>
<keyword evidence="2 4" id="KW-0863">Zinc-finger</keyword>
<organism evidence="7 8">
    <name type="scientific">Trichonephila inaurata madagascariensis</name>
    <dbReference type="NCBI Taxonomy" id="2747483"/>
    <lineage>
        <taxon>Eukaryota</taxon>
        <taxon>Metazoa</taxon>
        <taxon>Ecdysozoa</taxon>
        <taxon>Arthropoda</taxon>
        <taxon>Chelicerata</taxon>
        <taxon>Arachnida</taxon>
        <taxon>Araneae</taxon>
        <taxon>Araneomorphae</taxon>
        <taxon>Entelegynae</taxon>
        <taxon>Araneoidea</taxon>
        <taxon>Nephilidae</taxon>
        <taxon>Trichonephila</taxon>
        <taxon>Trichonephila inaurata</taxon>
    </lineage>
</organism>